<organism evidence="1 2">
    <name type="scientific">Glomus cerebriforme</name>
    <dbReference type="NCBI Taxonomy" id="658196"/>
    <lineage>
        <taxon>Eukaryota</taxon>
        <taxon>Fungi</taxon>
        <taxon>Fungi incertae sedis</taxon>
        <taxon>Mucoromycota</taxon>
        <taxon>Glomeromycotina</taxon>
        <taxon>Glomeromycetes</taxon>
        <taxon>Glomerales</taxon>
        <taxon>Glomeraceae</taxon>
        <taxon>Glomus</taxon>
    </lineage>
</organism>
<comment type="caution">
    <text evidence="1">The sequence shown here is derived from an EMBL/GenBank/DDBJ whole genome shotgun (WGS) entry which is preliminary data.</text>
</comment>
<evidence type="ECO:0000313" key="2">
    <source>
        <dbReference type="Proteomes" id="UP000265703"/>
    </source>
</evidence>
<gene>
    <name evidence="1" type="ORF">C1645_812680</name>
</gene>
<proteinExistence type="predicted"/>
<dbReference type="OrthoDB" id="2373244at2759"/>
<protein>
    <submittedName>
        <fullName evidence="1">Uncharacterized protein</fullName>
    </submittedName>
</protein>
<evidence type="ECO:0000313" key="1">
    <source>
        <dbReference type="EMBL" id="RIA98430.1"/>
    </source>
</evidence>
<name>A0A397TJN2_9GLOM</name>
<dbReference type="Proteomes" id="UP000265703">
    <property type="component" value="Unassembled WGS sequence"/>
</dbReference>
<dbReference type="AlphaFoldDB" id="A0A397TJN2"/>
<dbReference type="EMBL" id="QKYT01000015">
    <property type="protein sequence ID" value="RIA98430.1"/>
    <property type="molecule type" value="Genomic_DNA"/>
</dbReference>
<accession>A0A397TJN2</accession>
<keyword evidence="2" id="KW-1185">Reference proteome</keyword>
<reference evidence="1 2" key="1">
    <citation type="submission" date="2018-06" db="EMBL/GenBank/DDBJ databases">
        <title>Comparative genomics reveals the genomic features of Rhizophagus irregularis, R. cerebriforme, R. diaphanum and Gigaspora rosea, and their symbiotic lifestyle signature.</title>
        <authorList>
            <person name="Morin E."/>
            <person name="San Clemente H."/>
            <person name="Chen E.C.H."/>
            <person name="De La Providencia I."/>
            <person name="Hainaut M."/>
            <person name="Kuo A."/>
            <person name="Kohler A."/>
            <person name="Murat C."/>
            <person name="Tang N."/>
            <person name="Roy S."/>
            <person name="Loubradou J."/>
            <person name="Henrissat B."/>
            <person name="Grigoriev I.V."/>
            <person name="Corradi N."/>
            <person name="Roux C."/>
            <person name="Martin F.M."/>
        </authorList>
    </citation>
    <scope>NUCLEOTIDE SEQUENCE [LARGE SCALE GENOMIC DNA]</scope>
    <source>
        <strain evidence="1 2">DAOM 227022</strain>
    </source>
</reference>
<sequence length="179" mass="20370">MSAIVTKIRRELQKLNASEVIITATKNPDISCLSNKIQIERSEQLENEGINYPDHFSLELVKERLDEYDVFNEAIFSGQLKNPGKPGAKWFNTFLKKDEFLSKTGKPLVSKYLRKLGAVYAVVSHDVKNLSKAKTIASEALRHNPNNHVSSAKKYTIVNLRKRGQPYDQAMAFKLFDEN</sequence>